<reference evidence="3 4" key="1">
    <citation type="submission" date="2016-11" db="EMBL/GenBank/DDBJ databases">
        <title>The macronuclear genome of Stentor coeruleus: a giant cell with tiny introns.</title>
        <authorList>
            <person name="Slabodnick M."/>
            <person name="Ruby J.G."/>
            <person name="Reiff S.B."/>
            <person name="Swart E.C."/>
            <person name="Gosai S."/>
            <person name="Prabakaran S."/>
            <person name="Witkowska E."/>
            <person name="Larue G.E."/>
            <person name="Fisher S."/>
            <person name="Freeman R.M."/>
            <person name="Gunawardena J."/>
            <person name="Chu W."/>
            <person name="Stover N.A."/>
            <person name="Gregory B.D."/>
            <person name="Nowacki M."/>
            <person name="Derisi J."/>
            <person name="Roy S.W."/>
            <person name="Marshall W.F."/>
            <person name="Sood P."/>
        </authorList>
    </citation>
    <scope>NUCLEOTIDE SEQUENCE [LARGE SCALE GENOMIC DNA]</scope>
    <source>
        <strain evidence="3">WM001</strain>
    </source>
</reference>
<evidence type="ECO:0000313" key="3">
    <source>
        <dbReference type="EMBL" id="OMJ73223.1"/>
    </source>
</evidence>
<protein>
    <submittedName>
        <fullName evidence="3">Uncharacterized protein</fullName>
    </submittedName>
</protein>
<organism evidence="3 4">
    <name type="scientific">Stentor coeruleus</name>
    <dbReference type="NCBI Taxonomy" id="5963"/>
    <lineage>
        <taxon>Eukaryota</taxon>
        <taxon>Sar</taxon>
        <taxon>Alveolata</taxon>
        <taxon>Ciliophora</taxon>
        <taxon>Postciliodesmatophora</taxon>
        <taxon>Heterotrichea</taxon>
        <taxon>Heterotrichida</taxon>
        <taxon>Stentoridae</taxon>
        <taxon>Stentor</taxon>
    </lineage>
</organism>
<keyword evidence="1" id="KW-0175">Coiled coil</keyword>
<evidence type="ECO:0000256" key="1">
    <source>
        <dbReference type="SAM" id="Coils"/>
    </source>
</evidence>
<evidence type="ECO:0000256" key="2">
    <source>
        <dbReference type="SAM" id="MobiDB-lite"/>
    </source>
</evidence>
<feature type="region of interest" description="Disordered" evidence="2">
    <location>
        <begin position="99"/>
        <end position="158"/>
    </location>
</feature>
<keyword evidence="4" id="KW-1185">Reference proteome</keyword>
<sequence length="420" mass="48750">MSYIPLVDRMNFTVKYPQLEIDLTQQRSGKKRFDLHKNVESSYQLYTPVDSKSYNNAPDQIIPDIKKQALQNPALSYSQNPGIHTTDLPVSYSIFSNKYSSNPEGQKHLESSQTTKTLPNPLKNHISNPSLQEKSNKNPYPWYQDPPKNRNLSQDPSISYDPYLEITQKPNKSSENPQFVDEIDKLQAELKMKEKEILKYHEILINKANSPPPGTTHDVLSKISKQEYDRQKFLQQRMQTSNDLEFQMYEKYKEKQQALSQKDKEQMQRLEMLRMMQEKEAKERLEKLIRAKEYKEQLDFQAQVKKVLNPEKHQKKFDLQKFEGFSNTLTPSPGQGSSVILPKFTKKNPKTLCYNPITGDSKDTSQYVYGRFPRNSGENESTGFNENAYKNIEEDAKAEGKSEEKFLSGYGSLVLQNTKN</sequence>
<accession>A0A1R2B8V9</accession>
<proteinExistence type="predicted"/>
<dbReference type="AlphaFoldDB" id="A0A1R2B8V9"/>
<dbReference type="EMBL" id="MPUH01000837">
    <property type="protein sequence ID" value="OMJ73223.1"/>
    <property type="molecule type" value="Genomic_DNA"/>
</dbReference>
<gene>
    <name evidence="3" type="ORF">SteCoe_28135</name>
</gene>
<name>A0A1R2B8V9_9CILI</name>
<dbReference type="Proteomes" id="UP000187209">
    <property type="component" value="Unassembled WGS sequence"/>
</dbReference>
<feature type="coiled-coil region" evidence="1">
    <location>
        <begin position="176"/>
        <end position="203"/>
    </location>
</feature>
<evidence type="ECO:0000313" key="4">
    <source>
        <dbReference type="Proteomes" id="UP000187209"/>
    </source>
</evidence>
<comment type="caution">
    <text evidence="3">The sequence shown here is derived from an EMBL/GenBank/DDBJ whole genome shotgun (WGS) entry which is preliminary data.</text>
</comment>